<dbReference type="InterPro" id="IPR013783">
    <property type="entry name" value="Ig-like_fold"/>
</dbReference>
<accession>A0AAW3N1U4</accession>
<dbReference type="PROSITE" id="PS50943">
    <property type="entry name" value="HTH_CROC1"/>
    <property type="match status" value="1"/>
</dbReference>
<proteinExistence type="predicted"/>
<feature type="domain" description="HTH cro/C1-type" evidence="1">
    <location>
        <begin position="22"/>
        <end position="71"/>
    </location>
</feature>
<dbReference type="AlphaFoldDB" id="A0AAW3N1U4"/>
<dbReference type="InterPro" id="IPR001387">
    <property type="entry name" value="Cro/C1-type_HTH"/>
</dbReference>
<dbReference type="PANTHER" id="PTHR20930:SF0">
    <property type="entry name" value="PROTEIN ILRUN"/>
    <property type="match status" value="1"/>
</dbReference>
<keyword evidence="3" id="KW-1185">Reference proteome</keyword>
<dbReference type="SMART" id="SM00530">
    <property type="entry name" value="HTH_XRE"/>
    <property type="match status" value="1"/>
</dbReference>
<organism evidence="2 3">
    <name type="scientific">Burkholderia ubonensis</name>
    <dbReference type="NCBI Taxonomy" id="101571"/>
    <lineage>
        <taxon>Bacteria</taxon>
        <taxon>Pseudomonadati</taxon>
        <taxon>Pseudomonadota</taxon>
        <taxon>Betaproteobacteria</taxon>
        <taxon>Burkholderiales</taxon>
        <taxon>Burkholderiaceae</taxon>
        <taxon>Burkholderia</taxon>
        <taxon>Burkholderia cepacia complex</taxon>
    </lineage>
</organism>
<dbReference type="CDD" id="cd00093">
    <property type="entry name" value="HTH_XRE"/>
    <property type="match status" value="1"/>
</dbReference>
<dbReference type="CDD" id="cd14947">
    <property type="entry name" value="NBR1_like"/>
    <property type="match status" value="1"/>
</dbReference>
<evidence type="ECO:0000259" key="1">
    <source>
        <dbReference type="PROSITE" id="PS50943"/>
    </source>
</evidence>
<reference evidence="2 3" key="1">
    <citation type="submission" date="2015-11" db="EMBL/GenBank/DDBJ databases">
        <title>Expanding the genomic diversity of Burkholderia species for the development of highly accurate diagnostics.</title>
        <authorList>
            <person name="Sahl J."/>
            <person name="Keim P."/>
            <person name="Wagner D."/>
        </authorList>
    </citation>
    <scope>NUCLEOTIDE SEQUENCE [LARGE SCALE GENOMIC DNA]</scope>
    <source>
        <strain evidence="2 3">MSMB1808WGS</strain>
    </source>
</reference>
<dbReference type="GO" id="GO:0003677">
    <property type="term" value="F:DNA binding"/>
    <property type="evidence" value="ECO:0007669"/>
    <property type="project" value="InterPro"/>
</dbReference>
<name>A0AAW3N1U4_9BURK</name>
<dbReference type="InterPro" id="IPR032350">
    <property type="entry name" value="Nbr1_FW"/>
</dbReference>
<evidence type="ECO:0000313" key="3">
    <source>
        <dbReference type="Proteomes" id="UP000056453"/>
    </source>
</evidence>
<gene>
    <name evidence="2" type="ORF">WJ96_32875</name>
</gene>
<dbReference type="InterPro" id="IPR010982">
    <property type="entry name" value="Lambda_DNA-bd_dom_sf"/>
</dbReference>
<dbReference type="PANTHER" id="PTHR20930">
    <property type="entry name" value="OVARIAN CARCINOMA ANTIGEN CA125-RELATED"/>
    <property type="match status" value="1"/>
</dbReference>
<dbReference type="Proteomes" id="UP000056453">
    <property type="component" value="Unassembled WGS sequence"/>
</dbReference>
<sequence length="233" mass="26129">MNERAIMREAQMDTLLSRRARELGKTVKELAADAGLTRTYLYKLVSGDTQDPSIRTLIRLAAALKISPIPLFRYFGMCHESVDRGVRLSRQLVCSRGVQNTDDSIEFIADITVPDHSMMYAGETFRKIWQVQNTGSIPWRKRRLVRVDDQYVIARRREDGSLLPLVPNYLASLSNSISIAETLPGGIVEIAVDFVAPPERCSVASIWRMECDRGTACFPSSFFLQVVVTVVSG</sequence>
<evidence type="ECO:0000313" key="2">
    <source>
        <dbReference type="EMBL" id="KVQ01796.1"/>
    </source>
</evidence>
<comment type="caution">
    <text evidence="2">The sequence shown here is derived from an EMBL/GenBank/DDBJ whole genome shotgun (WGS) entry which is preliminary data.</text>
</comment>
<dbReference type="EMBL" id="LPBJ01000021">
    <property type="protein sequence ID" value="KVQ01796.1"/>
    <property type="molecule type" value="Genomic_DNA"/>
</dbReference>
<dbReference type="SUPFAM" id="SSF47413">
    <property type="entry name" value="lambda repressor-like DNA-binding domains"/>
    <property type="match status" value="1"/>
</dbReference>
<protein>
    <recommendedName>
        <fullName evidence="1">HTH cro/C1-type domain-containing protein</fullName>
    </recommendedName>
</protein>
<dbReference type="Pfam" id="PF16158">
    <property type="entry name" value="N_BRCA1_IG"/>
    <property type="match status" value="1"/>
</dbReference>
<dbReference type="Gene3D" id="1.10.260.40">
    <property type="entry name" value="lambda repressor-like DNA-binding domains"/>
    <property type="match status" value="1"/>
</dbReference>
<dbReference type="Gene3D" id="2.60.40.10">
    <property type="entry name" value="Immunoglobulins"/>
    <property type="match status" value="1"/>
</dbReference>
<dbReference type="Pfam" id="PF01381">
    <property type="entry name" value="HTH_3"/>
    <property type="match status" value="1"/>
</dbReference>